<proteinExistence type="inferred from homology"/>
<keyword evidence="4" id="KW-1185">Reference proteome</keyword>
<accession>A0ABN2KSW1</accession>
<dbReference type="EMBL" id="BAAANH010000004">
    <property type="protein sequence ID" value="GAA1762814.1"/>
    <property type="molecule type" value="Genomic_DNA"/>
</dbReference>
<dbReference type="SUPFAM" id="SSF55961">
    <property type="entry name" value="Bet v1-like"/>
    <property type="match status" value="1"/>
</dbReference>
<gene>
    <name evidence="3" type="ORF">GCM10009747_22850</name>
</gene>
<comment type="similarity">
    <text evidence="1">Belongs to the AHA1 family.</text>
</comment>
<evidence type="ECO:0000313" key="3">
    <source>
        <dbReference type="EMBL" id="GAA1762814.1"/>
    </source>
</evidence>
<dbReference type="InterPro" id="IPR013538">
    <property type="entry name" value="ASHA1/2-like_C"/>
</dbReference>
<dbReference type="InterPro" id="IPR023393">
    <property type="entry name" value="START-like_dom_sf"/>
</dbReference>
<name>A0ABN2KSW1_9MICO</name>
<dbReference type="RefSeq" id="WP_232497530.1">
    <property type="nucleotide sequence ID" value="NZ_BAAANH010000004.1"/>
</dbReference>
<comment type="caution">
    <text evidence="3">The sequence shown here is derived from an EMBL/GenBank/DDBJ whole genome shotgun (WGS) entry which is preliminary data.</text>
</comment>
<organism evidence="3 4">
    <name type="scientific">Agromyces humatus</name>
    <dbReference type="NCBI Taxonomy" id="279573"/>
    <lineage>
        <taxon>Bacteria</taxon>
        <taxon>Bacillati</taxon>
        <taxon>Actinomycetota</taxon>
        <taxon>Actinomycetes</taxon>
        <taxon>Micrococcales</taxon>
        <taxon>Microbacteriaceae</taxon>
        <taxon>Agromyces</taxon>
    </lineage>
</organism>
<dbReference type="Proteomes" id="UP001500506">
    <property type="component" value="Unassembled WGS sequence"/>
</dbReference>
<evidence type="ECO:0000313" key="4">
    <source>
        <dbReference type="Proteomes" id="UP001500506"/>
    </source>
</evidence>
<reference evidence="3 4" key="1">
    <citation type="journal article" date="2019" name="Int. J. Syst. Evol. Microbiol.">
        <title>The Global Catalogue of Microorganisms (GCM) 10K type strain sequencing project: providing services to taxonomists for standard genome sequencing and annotation.</title>
        <authorList>
            <consortium name="The Broad Institute Genomics Platform"/>
            <consortium name="The Broad Institute Genome Sequencing Center for Infectious Disease"/>
            <person name="Wu L."/>
            <person name="Ma J."/>
        </authorList>
    </citation>
    <scope>NUCLEOTIDE SEQUENCE [LARGE SCALE GENOMIC DNA]</scope>
    <source>
        <strain evidence="3 4">JCM 14319</strain>
    </source>
</reference>
<dbReference type="Pfam" id="PF08327">
    <property type="entry name" value="AHSA1"/>
    <property type="match status" value="1"/>
</dbReference>
<dbReference type="CDD" id="cd07814">
    <property type="entry name" value="SRPBCC_CalC_Aha1-like"/>
    <property type="match status" value="1"/>
</dbReference>
<evidence type="ECO:0000256" key="1">
    <source>
        <dbReference type="ARBA" id="ARBA00006817"/>
    </source>
</evidence>
<sequence>MPEQTSTEQTSTEQSATTRRQFTITRVFDAPRDLVWQAWTTEADAVEWWHPRGIEIKPGSVSVDARVGGRYTYTMVNPADGQEYPTAGVYREVTPPERLVYTWGSPGDADDEVPVITVELRELPDDRTEIRFHLVGIDGAPGDENVYDGWDSAFDLLAEQLAEAAG</sequence>
<feature type="domain" description="Activator of Hsp90 ATPase homologue 1/2-like C-terminal" evidence="2">
    <location>
        <begin position="29"/>
        <end position="161"/>
    </location>
</feature>
<evidence type="ECO:0000259" key="2">
    <source>
        <dbReference type="Pfam" id="PF08327"/>
    </source>
</evidence>
<protein>
    <submittedName>
        <fullName evidence="3">SRPBCC domain-containing protein</fullName>
    </submittedName>
</protein>
<dbReference type="Gene3D" id="3.30.530.20">
    <property type="match status" value="1"/>
</dbReference>